<evidence type="ECO:0000313" key="3">
    <source>
        <dbReference type="Proteomes" id="UP000000425"/>
    </source>
</evidence>
<feature type="transmembrane region" description="Helical" evidence="1">
    <location>
        <begin position="108"/>
        <end position="127"/>
    </location>
</feature>
<reference evidence="2 3" key="1">
    <citation type="journal article" date="2000" name="Science">
        <title>Complete genome sequence of Neisseria meningitidis serogroup B strain MC58.</title>
        <authorList>
            <person name="Tettelin H."/>
            <person name="Saunders N.J."/>
            <person name="Heidelberg J."/>
            <person name="Jeffries A.C."/>
            <person name="Nelson K.E."/>
            <person name="Eisen J.A."/>
            <person name="Ketchum K.A."/>
            <person name="Hood D.W."/>
            <person name="Peden J.F."/>
            <person name="Dodson R.J."/>
            <person name="Nelson W.C."/>
            <person name="Gwinn M.L."/>
            <person name="DeBoy R."/>
            <person name="Peterson J.D."/>
            <person name="Hickey E.K."/>
            <person name="Haft D.H."/>
            <person name="Salzberg S.L."/>
            <person name="White O."/>
            <person name="Fleischmann R.D."/>
            <person name="Dougherty B.A."/>
            <person name="Mason T."/>
            <person name="Ciecko A."/>
            <person name="Parksey D.S."/>
            <person name="Blair E."/>
            <person name="Cittone H."/>
            <person name="Clark E.B."/>
            <person name="Cotton M.D."/>
            <person name="Utterback T.R."/>
            <person name="Khouri H."/>
            <person name="Qin H."/>
            <person name="Vamathevan J."/>
            <person name="Gill J."/>
            <person name="Scarlato V."/>
            <person name="Masignani V."/>
            <person name="Pizza M."/>
            <person name="Grandi G."/>
            <person name="Sun L."/>
            <person name="Smith H.O."/>
            <person name="Fraser C.M."/>
            <person name="Moxon E.R."/>
            <person name="Rappuoli R."/>
            <person name="Venter J.C."/>
        </authorList>
    </citation>
    <scope>NUCLEOTIDE SEQUENCE [LARGE SCALE GENOMIC DNA]</scope>
    <source>
        <strain evidence="3">ATCC BAA-335 / MC58</strain>
    </source>
</reference>
<dbReference type="HOGENOM" id="CLU_1804128_0_0_4"/>
<feature type="transmembrane region" description="Helical" evidence="1">
    <location>
        <begin position="45"/>
        <end position="66"/>
    </location>
</feature>
<proteinExistence type="predicted"/>
<keyword evidence="1" id="KW-0472">Membrane</keyword>
<dbReference type="Proteomes" id="UP000000425">
    <property type="component" value="Chromosome"/>
</dbReference>
<evidence type="ECO:0000313" key="2">
    <source>
        <dbReference type="EMBL" id="AAF41950.1"/>
    </source>
</evidence>
<keyword evidence="3" id="KW-1185">Reference proteome</keyword>
<dbReference type="STRING" id="122586.NMB1597"/>
<dbReference type="AlphaFoldDB" id="Q9JYG4"/>
<dbReference type="RefSeq" id="WP_002244242.1">
    <property type="nucleotide sequence ID" value="NC_003112.2"/>
</dbReference>
<accession>Q9JYG4</accession>
<sequence length="143" mass="16613">MSISLIGLHITIAIILFFTTNFMGKKSSIFGYYQLSFSEENHSPAFNIFYRAFTPILFIVIFSWVVTSLEIPISLEKINYVVIYYFIIRLLSVFVFEKTHIVNWFNQLTIPILSITLSFIVYNKMILPKSFLLPSSQEVATTF</sequence>
<evidence type="ECO:0000256" key="1">
    <source>
        <dbReference type="SAM" id="Phobius"/>
    </source>
</evidence>
<dbReference type="PaxDb" id="122586-NMB1597"/>
<keyword evidence="1" id="KW-1133">Transmembrane helix</keyword>
<organism evidence="2 3">
    <name type="scientific">Neisseria meningitidis serogroup B (strain ATCC BAA-335 / MC58)</name>
    <dbReference type="NCBI Taxonomy" id="122586"/>
    <lineage>
        <taxon>Bacteria</taxon>
        <taxon>Pseudomonadati</taxon>
        <taxon>Pseudomonadota</taxon>
        <taxon>Betaproteobacteria</taxon>
        <taxon>Neisseriales</taxon>
        <taxon>Neisseriaceae</taxon>
        <taxon>Neisseria</taxon>
    </lineage>
</organism>
<feature type="transmembrane region" description="Helical" evidence="1">
    <location>
        <begin position="6"/>
        <end position="24"/>
    </location>
</feature>
<protein>
    <submittedName>
        <fullName evidence="2">Uncharacterized protein</fullName>
    </submittedName>
</protein>
<name>Q9JYG4_NEIMB</name>
<dbReference type="KEGG" id="nme:NMB1597"/>
<dbReference type="InParanoid" id="Q9JYG4"/>
<keyword evidence="1" id="KW-0812">Transmembrane</keyword>
<dbReference type="PIR" id="H81063">
    <property type="entry name" value="H81063"/>
</dbReference>
<feature type="transmembrane region" description="Helical" evidence="1">
    <location>
        <begin position="78"/>
        <end position="96"/>
    </location>
</feature>
<dbReference type="EMBL" id="AE002098">
    <property type="protein sequence ID" value="AAF41950.1"/>
    <property type="molecule type" value="Genomic_DNA"/>
</dbReference>
<gene>
    <name evidence="2" type="ordered locus">NMB1597</name>
</gene>